<accession>A0A9Q0QUE0</accession>
<dbReference type="EMBL" id="JAMYWD010000005">
    <property type="protein sequence ID" value="KAJ4972132.1"/>
    <property type="molecule type" value="Genomic_DNA"/>
</dbReference>
<dbReference type="Pfam" id="PF25505">
    <property type="entry name" value="ARM_CPL3"/>
    <property type="match status" value="1"/>
</dbReference>
<dbReference type="InterPro" id="IPR057473">
    <property type="entry name" value="ARM_CPL3"/>
</dbReference>
<dbReference type="AlphaFoldDB" id="A0A9Q0QUE0"/>
<gene>
    <name evidence="2" type="ORF">NE237_005231</name>
</gene>
<name>A0A9Q0QUE0_9MAGN</name>
<reference evidence="2" key="1">
    <citation type="journal article" date="2023" name="Plant J.">
        <title>The genome of the king protea, Protea cynaroides.</title>
        <authorList>
            <person name="Chang J."/>
            <person name="Duong T.A."/>
            <person name="Schoeman C."/>
            <person name="Ma X."/>
            <person name="Roodt D."/>
            <person name="Barker N."/>
            <person name="Li Z."/>
            <person name="Van de Peer Y."/>
            <person name="Mizrachi E."/>
        </authorList>
    </citation>
    <scope>NUCLEOTIDE SEQUENCE</scope>
    <source>
        <tissue evidence="2">Young leaves</tissue>
    </source>
</reference>
<comment type="caution">
    <text evidence="2">The sequence shown here is derived from an EMBL/GenBank/DDBJ whole genome shotgun (WGS) entry which is preliminary data.</text>
</comment>
<evidence type="ECO:0000259" key="1">
    <source>
        <dbReference type="Pfam" id="PF25505"/>
    </source>
</evidence>
<sequence length="182" mass="20440">MRIIGSNRCSLNPKEKECLARMAKDGFADEDMEEGEISGSEVCDVIIDDNREEIDNRILETVGGDEKEEGEVEEGEIELNSVTVDTLLEEEPSEEILSDRSETDADLNQREFERRLNSVQKTLESLTVEEAKKSFSGVSSKFQTALESFHLMASENRVLAMDATVQHSSRLCFSLLMSKPLK</sequence>
<feature type="domain" description="CPL3 ARM repeat" evidence="1">
    <location>
        <begin position="117"/>
        <end position="168"/>
    </location>
</feature>
<organism evidence="2 3">
    <name type="scientific">Protea cynaroides</name>
    <dbReference type="NCBI Taxonomy" id="273540"/>
    <lineage>
        <taxon>Eukaryota</taxon>
        <taxon>Viridiplantae</taxon>
        <taxon>Streptophyta</taxon>
        <taxon>Embryophyta</taxon>
        <taxon>Tracheophyta</taxon>
        <taxon>Spermatophyta</taxon>
        <taxon>Magnoliopsida</taxon>
        <taxon>Proteales</taxon>
        <taxon>Proteaceae</taxon>
        <taxon>Protea</taxon>
    </lineage>
</organism>
<protein>
    <recommendedName>
        <fullName evidence="1">CPL3 ARM repeat domain-containing protein</fullName>
    </recommendedName>
</protein>
<evidence type="ECO:0000313" key="3">
    <source>
        <dbReference type="Proteomes" id="UP001141806"/>
    </source>
</evidence>
<dbReference type="Proteomes" id="UP001141806">
    <property type="component" value="Unassembled WGS sequence"/>
</dbReference>
<evidence type="ECO:0000313" key="2">
    <source>
        <dbReference type="EMBL" id="KAJ4972132.1"/>
    </source>
</evidence>
<keyword evidence="3" id="KW-1185">Reference proteome</keyword>
<proteinExistence type="predicted"/>